<name>A0A8I0GZA8_XANCI</name>
<comment type="caution">
    <text evidence="1">The sequence shown here is derived from an EMBL/GenBank/DDBJ whole genome shotgun (WGS) entry which is preliminary data.</text>
</comment>
<gene>
    <name evidence="1" type="ORF">GUH15_10015</name>
</gene>
<proteinExistence type="predicted"/>
<dbReference type="AlphaFoldDB" id="A0A8I0GZA8"/>
<reference evidence="1" key="1">
    <citation type="submission" date="2020-01" db="EMBL/GenBank/DDBJ databases">
        <authorList>
            <person name="Richard D."/>
        </authorList>
    </citation>
    <scope>NUCLEOTIDE SEQUENCE</scope>
    <source>
        <strain evidence="1">JP541</strain>
    </source>
</reference>
<organism evidence="1 2">
    <name type="scientific">Xanthomonas citri pv. citri</name>
    <dbReference type="NCBI Taxonomy" id="611301"/>
    <lineage>
        <taxon>Bacteria</taxon>
        <taxon>Pseudomonadati</taxon>
        <taxon>Pseudomonadota</taxon>
        <taxon>Gammaproteobacteria</taxon>
        <taxon>Lysobacterales</taxon>
        <taxon>Lysobacteraceae</taxon>
        <taxon>Xanthomonas</taxon>
    </lineage>
</organism>
<evidence type="ECO:0000313" key="2">
    <source>
        <dbReference type="Proteomes" id="UP000653002"/>
    </source>
</evidence>
<dbReference type="Proteomes" id="UP000653002">
    <property type="component" value="Unassembled WGS sequence"/>
</dbReference>
<dbReference type="Gene3D" id="2.60.40.3760">
    <property type="match status" value="1"/>
</dbReference>
<sequence>RDNYSVGTAYVTITGIGDYKGSVTKSFAITEPVLTSDVIVQSRNAAAGTFDIVVDGVPGYVTSVSVPVWTKADQSDIV</sequence>
<accession>A0A8I0GZA8</accession>
<evidence type="ECO:0000313" key="1">
    <source>
        <dbReference type="EMBL" id="MBD4336381.1"/>
    </source>
</evidence>
<feature type="non-terminal residue" evidence="1">
    <location>
        <position position="78"/>
    </location>
</feature>
<feature type="non-terminal residue" evidence="1">
    <location>
        <position position="1"/>
    </location>
</feature>
<dbReference type="InterPro" id="IPR013688">
    <property type="entry name" value="GBS_Bsp-like"/>
</dbReference>
<protein>
    <submittedName>
        <fullName evidence="1">Uncharacterized protein</fullName>
    </submittedName>
</protein>
<dbReference type="EMBL" id="JAABFR010000707">
    <property type="protein sequence ID" value="MBD4336381.1"/>
    <property type="molecule type" value="Genomic_DNA"/>
</dbReference>
<dbReference type="Pfam" id="PF08481">
    <property type="entry name" value="GBS_Bsp-like"/>
    <property type="match status" value="1"/>
</dbReference>